<keyword evidence="2" id="KW-0808">Transferase</keyword>
<dbReference type="OrthoDB" id="10251242at2759"/>
<evidence type="ECO:0008006" key="7">
    <source>
        <dbReference type="Google" id="ProtNLM"/>
    </source>
</evidence>
<gene>
    <name evidence="5" type="ORF">EIP91_006507</name>
</gene>
<dbReference type="PANTHER" id="PTHR10509:SF14">
    <property type="entry name" value="CAFFEOYL-COA O-METHYLTRANSFERASE 3-RELATED"/>
    <property type="match status" value="1"/>
</dbReference>
<comment type="similarity">
    <text evidence="4">Belongs to the class I-like SAM-binding methyltransferase superfamily. Cation-dependent O-methyltransferase family.</text>
</comment>
<dbReference type="SUPFAM" id="SSF53335">
    <property type="entry name" value="S-adenosyl-L-methionine-dependent methyltransferases"/>
    <property type="match status" value="1"/>
</dbReference>
<keyword evidence="1" id="KW-0489">Methyltransferase</keyword>
<evidence type="ECO:0000256" key="3">
    <source>
        <dbReference type="ARBA" id="ARBA00022691"/>
    </source>
</evidence>
<dbReference type="GO" id="GO:0032259">
    <property type="term" value="P:methylation"/>
    <property type="evidence" value="ECO:0007669"/>
    <property type="project" value="UniProtKB-KW"/>
</dbReference>
<evidence type="ECO:0000256" key="1">
    <source>
        <dbReference type="ARBA" id="ARBA00022603"/>
    </source>
</evidence>
<dbReference type="Pfam" id="PF01596">
    <property type="entry name" value="Methyltransf_3"/>
    <property type="match status" value="1"/>
</dbReference>
<protein>
    <recommendedName>
        <fullName evidence="7">O-methyltransferase</fullName>
    </recommendedName>
</protein>
<reference evidence="5 6" key="1">
    <citation type="submission" date="2018-11" db="EMBL/GenBank/DDBJ databases">
        <title>Genome assembly of Steccherinum ochraceum LE-BIN_3174, the white-rot fungus of the Steccherinaceae family (The Residual Polyporoid clade, Polyporales, Basidiomycota).</title>
        <authorList>
            <person name="Fedorova T.V."/>
            <person name="Glazunova O.A."/>
            <person name="Landesman E.O."/>
            <person name="Moiseenko K.V."/>
            <person name="Psurtseva N.V."/>
            <person name="Savinova O.S."/>
            <person name="Shakhova N.V."/>
            <person name="Tyazhelova T.V."/>
            <person name="Vasina D.V."/>
        </authorList>
    </citation>
    <scope>NUCLEOTIDE SEQUENCE [LARGE SCALE GENOMIC DNA]</scope>
    <source>
        <strain evidence="5 6">LE-BIN_3174</strain>
    </source>
</reference>
<dbReference type="AlphaFoldDB" id="A0A4R0RLY0"/>
<evidence type="ECO:0000313" key="5">
    <source>
        <dbReference type="EMBL" id="TCD69740.1"/>
    </source>
</evidence>
<proteinExistence type="inferred from homology"/>
<dbReference type="InterPro" id="IPR029063">
    <property type="entry name" value="SAM-dependent_MTases_sf"/>
</dbReference>
<evidence type="ECO:0000256" key="4">
    <source>
        <dbReference type="ARBA" id="ARBA00023453"/>
    </source>
</evidence>
<dbReference type="InterPro" id="IPR050362">
    <property type="entry name" value="Cation-dep_OMT"/>
</dbReference>
<keyword evidence="6" id="KW-1185">Reference proteome</keyword>
<dbReference type="STRING" id="92696.A0A4R0RLY0"/>
<accession>A0A4R0RLY0</accession>
<dbReference type="GO" id="GO:0008757">
    <property type="term" value="F:S-adenosylmethionine-dependent methyltransferase activity"/>
    <property type="evidence" value="ECO:0007669"/>
    <property type="project" value="TreeGrafter"/>
</dbReference>
<dbReference type="Proteomes" id="UP000292702">
    <property type="component" value="Unassembled WGS sequence"/>
</dbReference>
<dbReference type="CDD" id="cd02440">
    <property type="entry name" value="AdoMet_MTases"/>
    <property type="match status" value="1"/>
</dbReference>
<organism evidence="5 6">
    <name type="scientific">Steccherinum ochraceum</name>
    <dbReference type="NCBI Taxonomy" id="92696"/>
    <lineage>
        <taxon>Eukaryota</taxon>
        <taxon>Fungi</taxon>
        <taxon>Dikarya</taxon>
        <taxon>Basidiomycota</taxon>
        <taxon>Agaricomycotina</taxon>
        <taxon>Agaricomycetes</taxon>
        <taxon>Polyporales</taxon>
        <taxon>Steccherinaceae</taxon>
        <taxon>Steccherinum</taxon>
    </lineage>
</organism>
<dbReference type="PANTHER" id="PTHR10509">
    <property type="entry name" value="O-METHYLTRANSFERASE-RELATED"/>
    <property type="match status" value="1"/>
</dbReference>
<sequence length="225" mass="24479">MSTNARIVNEEWLRSDQYHNSFLVRPDDALESALKNSDANGLPAIAVSTAQGKYLHLLARSLGVRRVLEVGTLGGYSTIWLARALPDGGKLVTCELEQKHADVARANLERAGVSDKVQIIVGPAADSLAKLQPDQPFDLAFIDADKPSNLTYFLQAKRLVKKGGVVVVDNVVRRGRVADPDEKDSESEGVRALLRHLKTDDDVEATTIATVGEKGFDGFLYALLK</sequence>
<dbReference type="InterPro" id="IPR002935">
    <property type="entry name" value="SAM_O-MeTrfase"/>
</dbReference>
<evidence type="ECO:0000313" key="6">
    <source>
        <dbReference type="Proteomes" id="UP000292702"/>
    </source>
</evidence>
<name>A0A4R0RLY0_9APHY</name>
<evidence type="ECO:0000256" key="2">
    <source>
        <dbReference type="ARBA" id="ARBA00022679"/>
    </source>
</evidence>
<comment type="caution">
    <text evidence="5">The sequence shown here is derived from an EMBL/GenBank/DDBJ whole genome shotgun (WGS) entry which is preliminary data.</text>
</comment>
<dbReference type="EMBL" id="RWJN01000035">
    <property type="protein sequence ID" value="TCD69740.1"/>
    <property type="molecule type" value="Genomic_DNA"/>
</dbReference>
<dbReference type="PROSITE" id="PS51682">
    <property type="entry name" value="SAM_OMT_I"/>
    <property type="match status" value="1"/>
</dbReference>
<keyword evidence="3" id="KW-0949">S-adenosyl-L-methionine</keyword>
<dbReference type="GO" id="GO:0008171">
    <property type="term" value="F:O-methyltransferase activity"/>
    <property type="evidence" value="ECO:0007669"/>
    <property type="project" value="InterPro"/>
</dbReference>
<dbReference type="Gene3D" id="3.40.50.150">
    <property type="entry name" value="Vaccinia Virus protein VP39"/>
    <property type="match status" value="1"/>
</dbReference>